<accession>A0A9W7ED34</accession>
<feature type="coiled-coil region" evidence="5">
    <location>
        <begin position="1228"/>
        <end position="1255"/>
    </location>
</feature>
<evidence type="ECO:0000256" key="1">
    <source>
        <dbReference type="ARBA" id="ARBA00004245"/>
    </source>
</evidence>
<feature type="coiled-coil region" evidence="5">
    <location>
        <begin position="169"/>
        <end position="217"/>
    </location>
</feature>
<feature type="region of interest" description="Disordered" evidence="6">
    <location>
        <begin position="676"/>
        <end position="696"/>
    </location>
</feature>
<keyword evidence="7" id="KW-1133">Transmembrane helix</keyword>
<proteinExistence type="predicted"/>
<feature type="coiled-coil region" evidence="5">
    <location>
        <begin position="281"/>
        <end position="421"/>
    </location>
</feature>
<dbReference type="InterPro" id="IPR029063">
    <property type="entry name" value="SAM-dependent_MTases_sf"/>
</dbReference>
<dbReference type="InterPro" id="IPR047149">
    <property type="entry name" value="KIF11-like"/>
</dbReference>
<evidence type="ECO:0008006" key="10">
    <source>
        <dbReference type="Google" id="ProtNLM"/>
    </source>
</evidence>
<keyword evidence="2" id="KW-0963">Cytoplasm</keyword>
<gene>
    <name evidence="8" type="ORF">TrLO_g5727</name>
</gene>
<dbReference type="SUPFAM" id="SSF53335">
    <property type="entry name" value="S-adenosyl-L-methionine-dependent methyltransferases"/>
    <property type="match status" value="1"/>
</dbReference>
<dbReference type="GO" id="GO:0008574">
    <property type="term" value="F:plus-end-directed microtubule motor activity"/>
    <property type="evidence" value="ECO:0007669"/>
    <property type="project" value="TreeGrafter"/>
</dbReference>
<dbReference type="Gene3D" id="3.40.50.150">
    <property type="entry name" value="Vaccinia Virus protein VP39"/>
    <property type="match status" value="1"/>
</dbReference>
<dbReference type="GO" id="GO:0051231">
    <property type="term" value="P:spindle elongation"/>
    <property type="evidence" value="ECO:0007669"/>
    <property type="project" value="TreeGrafter"/>
</dbReference>
<feature type="region of interest" description="Disordered" evidence="6">
    <location>
        <begin position="1"/>
        <end position="44"/>
    </location>
</feature>
<feature type="transmembrane region" description="Helical" evidence="7">
    <location>
        <begin position="1260"/>
        <end position="1281"/>
    </location>
</feature>
<evidence type="ECO:0000313" key="9">
    <source>
        <dbReference type="Proteomes" id="UP001165122"/>
    </source>
</evidence>
<keyword evidence="7" id="KW-0812">Transmembrane</keyword>
<feature type="coiled-coil region" evidence="5">
    <location>
        <begin position="648"/>
        <end position="675"/>
    </location>
</feature>
<comment type="caution">
    <text evidence="8">The sequence shown here is derived from an EMBL/GenBank/DDBJ whole genome shotgun (WGS) entry which is preliminary data.</text>
</comment>
<dbReference type="GO" id="GO:0090307">
    <property type="term" value="P:mitotic spindle assembly"/>
    <property type="evidence" value="ECO:0007669"/>
    <property type="project" value="TreeGrafter"/>
</dbReference>
<feature type="compositionally biased region" description="Low complexity" evidence="6">
    <location>
        <begin position="79"/>
        <end position="98"/>
    </location>
</feature>
<keyword evidence="7" id="KW-0472">Membrane</keyword>
<name>A0A9W7ED34_9STRA</name>
<keyword evidence="9" id="KW-1185">Reference proteome</keyword>
<sequence length="1630" mass="185662">MDQSSTVLSELDNLLPVRSGASGPEVNGGRSPLTVDDSRSSPTVQALMFGDLSEAFENLDTRDVNSPSRPRFSRSTKKTSLSTHNSTPSNPSSPFTPNETFSTPNLLSPSPPRVRVPNPCPPRENLTHSIQDLALSNSVAFKNLSTKSETYKKKITTLQSHLTQKTVKVDTLKDKYRNQQATNDLMTNQVKRLDSTIDNLTKEITDSKLEKQRLRSKELEKDVTIKNLQSRVNDLKSHIQEQSYVQEGEGRRVKAAMDGLNVVVSNLRSKLSEYEGVNVEASKLKEENLECKGRLKEAHEELKRIKDDNDYLTAQRKEWEETLETNKTLKDNLRRLKSSNDELTGRCNRLQGAENKLKEAEGKLEEVKKQFKEKEESLKSIKLKHSKCVPQSKVKILEEKLKEVTVEYEKTSSSAAQLESERTKSMDDLEALKECQRKFIDCVSKSVTHLRIGKDSDALVPRSSGVDSTTLAEENYENSDVYNSKRNKIFKECHVNYLKPLLDQVEDKNGVMSKIRETVKEHEKNEKVKSDRIRKLEEELNSKNSKIVKAGGSIEKMKKELDDKNLKESSEKAWTTNVKKEIVKVSKLCSGLSRVRDGDGRSAVYSIDSRLKGLKEIVGREEGGEDWRDVCEAFVGIGEEFRGVWEEGRRKAEEVTKLDKEVEELREKLKGVEGEAETRHKLLSDRERETSEKDRNVREAVGSFHEFIENVQGRVEEMNRNVGEVGDRMGVGGKNQLLLRSRSRTSSSFVSYGNRSKDDTGVSEVQTLCREVGRDVDERFRGVEGVLDEIKRKVEFEESSKNSIEEEVSQMKSNLDEERKAWKDKSDKLLEERDELLREIERLKTECIVSVTEAEQKYNKEASDRVNILSKEVDSANAVNRGLRDEVSSLRRSLKEYRERLSGVEESTRDNREGVGKVGRALRLVVRGVVPMSRRLAELRSEKKILWNLVKESWVWENELLQLAGAIVEGGGKRRIRLRSIVVMVLACNRFKRLGEEARRKGGGEDEFYTPGKNVVGGGHVGKRRRINSQFAGMLEEEDVEDDVEVLGRRLPECREGGEGELERVVGAVVRGEGEWFGRGGWEGGNLIHDLARGLFDFLRRGYVVGSDRAPDSVRNVRSGMGKMARRINEMEEERLNLNRIRGVQSKELIRFKEYTTKLVGAINEERKKNKDLDERSQALAAECLESVPESKMQALNDELLHQKRLHVEMSKRYADLQGQFAEKEMGLRTNEEVLERVKEELDRTNSQLDSEREEVGRCLHVFIIVLIDIIVIVVFVVLPLHSRNVALFSLSLSNTLTVDPMFFEFESDYILHFQFDPACIAPIVRGNYKNIFPPSKFNTSAADFDAALARFSKLDTSTSAKTPTYLLSPPKDSDDSVIDNYRFPKPLDPTFITPLPVSLKTNLFSISWLVVLNRIFDKLNLTTQDTLVQLSCGDGRWLIEAALKKKCQCIGYDIERDLQYRCDATSHEQDVTDYVDFRLIDDVLEADLSEGTAIIVDATQEKITELREKLENEVDPFTPIVVVGGEIVGWLSQWETRHRGIPIYLYNRRTDSVLGSQDVHKFREVEVYRNPNDRLMQFSEDFDDGGGSQFHAEDLGSRTRGEDEGNLKSKYVPEYKPYIHTPHGNNKRK</sequence>
<feature type="region of interest" description="Disordered" evidence="6">
    <location>
        <begin position="60"/>
        <end position="117"/>
    </location>
</feature>
<evidence type="ECO:0000256" key="7">
    <source>
        <dbReference type="SAM" id="Phobius"/>
    </source>
</evidence>
<feature type="region of interest" description="Disordered" evidence="6">
    <location>
        <begin position="1580"/>
        <end position="1630"/>
    </location>
</feature>
<evidence type="ECO:0000256" key="2">
    <source>
        <dbReference type="ARBA" id="ARBA00022490"/>
    </source>
</evidence>
<evidence type="ECO:0000256" key="5">
    <source>
        <dbReference type="SAM" id="Coils"/>
    </source>
</evidence>
<keyword evidence="4" id="KW-0206">Cytoskeleton</keyword>
<keyword evidence="3" id="KW-0505">Motor protein</keyword>
<organism evidence="8 9">
    <name type="scientific">Triparma laevis f. longispina</name>
    <dbReference type="NCBI Taxonomy" id="1714387"/>
    <lineage>
        <taxon>Eukaryota</taxon>
        <taxon>Sar</taxon>
        <taxon>Stramenopiles</taxon>
        <taxon>Ochrophyta</taxon>
        <taxon>Bolidophyceae</taxon>
        <taxon>Parmales</taxon>
        <taxon>Triparmaceae</taxon>
        <taxon>Triparma</taxon>
    </lineage>
</organism>
<dbReference type="GO" id="GO:0005876">
    <property type="term" value="C:spindle microtubule"/>
    <property type="evidence" value="ECO:0007669"/>
    <property type="project" value="TreeGrafter"/>
</dbReference>
<keyword evidence="5" id="KW-0175">Coiled coil</keyword>
<dbReference type="GO" id="GO:0072686">
    <property type="term" value="C:mitotic spindle"/>
    <property type="evidence" value="ECO:0007669"/>
    <property type="project" value="TreeGrafter"/>
</dbReference>
<feature type="coiled-coil region" evidence="5">
    <location>
        <begin position="787"/>
        <end position="907"/>
    </location>
</feature>
<evidence type="ECO:0000256" key="6">
    <source>
        <dbReference type="SAM" id="MobiDB-lite"/>
    </source>
</evidence>
<feature type="compositionally biased region" description="Basic and acidic residues" evidence="6">
    <location>
        <begin position="1592"/>
        <end position="1614"/>
    </location>
</feature>
<comment type="subcellular location">
    <subcellularLocation>
        <location evidence="1">Cytoplasm</location>
        <location evidence="1">Cytoskeleton</location>
    </subcellularLocation>
</comment>
<reference evidence="9" key="1">
    <citation type="journal article" date="2023" name="Commun. Biol.">
        <title>Genome analysis of Parmales, the sister group of diatoms, reveals the evolutionary specialization of diatoms from phago-mixotrophs to photoautotrophs.</title>
        <authorList>
            <person name="Ban H."/>
            <person name="Sato S."/>
            <person name="Yoshikawa S."/>
            <person name="Yamada K."/>
            <person name="Nakamura Y."/>
            <person name="Ichinomiya M."/>
            <person name="Sato N."/>
            <person name="Blanc-Mathieu R."/>
            <person name="Endo H."/>
            <person name="Kuwata A."/>
            <person name="Ogata H."/>
        </authorList>
    </citation>
    <scope>NUCLEOTIDE SEQUENCE [LARGE SCALE GENOMIC DNA]</scope>
    <source>
        <strain evidence="9">NIES 3700</strain>
    </source>
</reference>
<evidence type="ECO:0000313" key="8">
    <source>
        <dbReference type="EMBL" id="GMH73610.1"/>
    </source>
</evidence>
<evidence type="ECO:0000256" key="4">
    <source>
        <dbReference type="ARBA" id="ARBA00023212"/>
    </source>
</evidence>
<protein>
    <recommendedName>
        <fullName evidence="10">Methyltransferase domain-containing protein</fullName>
    </recommendedName>
</protein>
<dbReference type="PANTHER" id="PTHR47970:SF12">
    <property type="entry name" value="KINESIN FAMILY MEMBER 11"/>
    <property type="match status" value="1"/>
</dbReference>
<dbReference type="Proteomes" id="UP001165122">
    <property type="component" value="Unassembled WGS sequence"/>
</dbReference>
<feature type="coiled-coil region" evidence="5">
    <location>
        <begin position="1121"/>
        <end position="1183"/>
    </location>
</feature>
<dbReference type="PANTHER" id="PTHR47970">
    <property type="entry name" value="KINESIN-LIKE PROTEIN KIF11"/>
    <property type="match status" value="1"/>
</dbReference>
<dbReference type="OrthoDB" id="66144at2759"/>
<evidence type="ECO:0000256" key="3">
    <source>
        <dbReference type="ARBA" id="ARBA00023175"/>
    </source>
</evidence>
<dbReference type="EMBL" id="BRXW01000678">
    <property type="protein sequence ID" value="GMH73610.1"/>
    <property type="molecule type" value="Genomic_DNA"/>
</dbReference>